<dbReference type="InterPro" id="IPR036513">
    <property type="entry name" value="STAS_dom_sf"/>
</dbReference>
<dbReference type="Gene3D" id="3.30.750.24">
    <property type="entry name" value="STAS domain"/>
    <property type="match status" value="1"/>
</dbReference>
<reference evidence="2 3" key="1">
    <citation type="submission" date="2015-10" db="EMBL/GenBank/DDBJ databases">
        <authorList>
            <person name="Ju K.-S."/>
            <person name="Doroghazi J.R."/>
            <person name="Metcalf W.W."/>
        </authorList>
    </citation>
    <scope>NUCLEOTIDE SEQUENCE [LARGE SCALE GENOMIC DNA]</scope>
    <source>
        <strain evidence="2 3">NRRL B-24793</strain>
    </source>
</reference>
<dbReference type="Pfam" id="PF13466">
    <property type="entry name" value="STAS_2"/>
    <property type="match status" value="1"/>
</dbReference>
<protein>
    <submittedName>
        <fullName evidence="2">Anti-anti-sigma factor</fullName>
    </submittedName>
</protein>
<evidence type="ECO:0000313" key="3">
    <source>
        <dbReference type="Proteomes" id="UP000053246"/>
    </source>
</evidence>
<dbReference type="SUPFAM" id="SSF52091">
    <property type="entry name" value="SpoIIaa-like"/>
    <property type="match status" value="1"/>
</dbReference>
<dbReference type="RefSeq" id="WP_013734241.1">
    <property type="nucleotide sequence ID" value="NZ_LMWI01000002.1"/>
</dbReference>
<dbReference type="AlphaFoldDB" id="A0A9X0LCC0"/>
<dbReference type="PROSITE" id="PS50801">
    <property type="entry name" value="STAS"/>
    <property type="match status" value="1"/>
</dbReference>
<dbReference type="EMBL" id="LMWI01000002">
    <property type="protein sequence ID" value="KUJ44949.1"/>
    <property type="molecule type" value="Genomic_DNA"/>
</dbReference>
<name>A0A9X0LCC0_9ACTN</name>
<dbReference type="InterPro" id="IPR002645">
    <property type="entry name" value="STAS_dom"/>
</dbReference>
<dbReference type="Proteomes" id="UP000053246">
    <property type="component" value="Unassembled WGS sequence"/>
</dbReference>
<keyword evidence="3" id="KW-1185">Reference proteome</keyword>
<evidence type="ECO:0000313" key="2">
    <source>
        <dbReference type="EMBL" id="KUJ44949.1"/>
    </source>
</evidence>
<organism evidence="2 3">
    <name type="scientific">Micromonospora maris</name>
    <dbReference type="NCBI Taxonomy" id="1003110"/>
    <lineage>
        <taxon>Bacteria</taxon>
        <taxon>Bacillati</taxon>
        <taxon>Actinomycetota</taxon>
        <taxon>Actinomycetes</taxon>
        <taxon>Micromonosporales</taxon>
        <taxon>Micromonosporaceae</taxon>
        <taxon>Micromonospora</taxon>
    </lineage>
</organism>
<dbReference type="InterPro" id="IPR058548">
    <property type="entry name" value="MlaB-like_STAS"/>
</dbReference>
<gene>
    <name evidence="2" type="ORF">ADL17_17630</name>
</gene>
<feature type="domain" description="STAS" evidence="1">
    <location>
        <begin position="44"/>
        <end position="126"/>
    </location>
</feature>
<dbReference type="CDD" id="cd07043">
    <property type="entry name" value="STAS_anti-anti-sigma_factors"/>
    <property type="match status" value="1"/>
</dbReference>
<sequence length="141" mass="14872">MTTPRRPECTVPLVEVAITEFDLACLPETGTVFDRLLTLHPGQVVVDLSDCRHIDAAGIGLLLDVHRRMLRIGGVLSVRNPNPRIARILQTARLDQILPVHVDGAAPSAVTTAPGAVSSDAAVSAAGHPTVYGRAAVTVRS</sequence>
<evidence type="ECO:0000259" key="1">
    <source>
        <dbReference type="PROSITE" id="PS50801"/>
    </source>
</evidence>
<dbReference type="OMA" id="HIDAAGI"/>
<proteinExistence type="predicted"/>
<accession>A0A9X0LCC0</accession>
<comment type="caution">
    <text evidence="2">The sequence shown here is derived from an EMBL/GenBank/DDBJ whole genome shotgun (WGS) entry which is preliminary data.</text>
</comment>